<keyword evidence="4" id="KW-1185">Reference proteome</keyword>
<dbReference type="InterPro" id="IPR000792">
    <property type="entry name" value="Tscrpt_reg_LuxR_C"/>
</dbReference>
<proteinExistence type="predicted"/>
<evidence type="ECO:0000313" key="4">
    <source>
        <dbReference type="Proteomes" id="UP000240418"/>
    </source>
</evidence>
<feature type="domain" description="HTH luxR-type" evidence="2">
    <location>
        <begin position="94"/>
        <end position="151"/>
    </location>
</feature>
<gene>
    <name evidence="3" type="ORF">CLV88_106183</name>
</gene>
<sequence>MSRATILWSLFAVQAICCAYFLLDTTWDMLWPTSPNIIAESDLFEALVTLALLFGLAFTGNELRHLLSRHTHLEDQIKVASGAFGDVLETRFIDWELTGAEREVAILAIKGFSIAEMADLRDTKQGTIKAQCASVYKKADVSGRLQLLSVFLDDLLADDLVKTAHKTAI</sequence>
<dbReference type="RefSeq" id="WP_106608654.1">
    <property type="nucleotide sequence ID" value="NZ_PYGJ01000006.1"/>
</dbReference>
<keyword evidence="1" id="KW-1133">Transmembrane helix</keyword>
<dbReference type="GO" id="GO:0003677">
    <property type="term" value="F:DNA binding"/>
    <property type="evidence" value="ECO:0007669"/>
    <property type="project" value="UniProtKB-KW"/>
</dbReference>
<dbReference type="GO" id="GO:0006355">
    <property type="term" value="P:regulation of DNA-templated transcription"/>
    <property type="evidence" value="ECO:0007669"/>
    <property type="project" value="InterPro"/>
</dbReference>
<feature type="transmembrane region" description="Helical" evidence="1">
    <location>
        <begin position="43"/>
        <end position="60"/>
    </location>
</feature>
<comment type="caution">
    <text evidence="3">The sequence shown here is derived from an EMBL/GenBank/DDBJ whole genome shotgun (WGS) entry which is preliminary data.</text>
</comment>
<dbReference type="InterPro" id="IPR016032">
    <property type="entry name" value="Sig_transdc_resp-reg_C-effctor"/>
</dbReference>
<accession>A0A2P8FCM4</accession>
<evidence type="ECO:0000313" key="3">
    <source>
        <dbReference type="EMBL" id="PSL19470.1"/>
    </source>
</evidence>
<keyword evidence="3" id="KW-0238">DNA-binding</keyword>
<dbReference type="OrthoDB" id="8277135at2"/>
<dbReference type="Gene3D" id="1.10.10.10">
    <property type="entry name" value="Winged helix-like DNA-binding domain superfamily/Winged helix DNA-binding domain"/>
    <property type="match status" value="1"/>
</dbReference>
<dbReference type="Proteomes" id="UP000240418">
    <property type="component" value="Unassembled WGS sequence"/>
</dbReference>
<dbReference type="InterPro" id="IPR036388">
    <property type="entry name" value="WH-like_DNA-bd_sf"/>
</dbReference>
<protein>
    <submittedName>
        <fullName evidence="3">DNA-binding CsgD family transcriptional regulator</fullName>
    </submittedName>
</protein>
<dbReference type="SMART" id="SM00421">
    <property type="entry name" value="HTH_LUXR"/>
    <property type="match status" value="1"/>
</dbReference>
<organism evidence="3 4">
    <name type="scientific">Shimia abyssi</name>
    <dbReference type="NCBI Taxonomy" id="1662395"/>
    <lineage>
        <taxon>Bacteria</taxon>
        <taxon>Pseudomonadati</taxon>
        <taxon>Pseudomonadota</taxon>
        <taxon>Alphaproteobacteria</taxon>
        <taxon>Rhodobacterales</taxon>
        <taxon>Roseobacteraceae</taxon>
    </lineage>
</organism>
<dbReference type="SUPFAM" id="SSF46894">
    <property type="entry name" value="C-terminal effector domain of the bipartite response regulators"/>
    <property type="match status" value="1"/>
</dbReference>
<name>A0A2P8FCM4_9RHOB</name>
<keyword evidence="1" id="KW-0472">Membrane</keyword>
<evidence type="ECO:0000259" key="2">
    <source>
        <dbReference type="SMART" id="SM00421"/>
    </source>
</evidence>
<reference evidence="3 4" key="1">
    <citation type="submission" date="2018-03" db="EMBL/GenBank/DDBJ databases">
        <title>Genomic Encyclopedia of Archaeal and Bacterial Type Strains, Phase II (KMG-II): from individual species to whole genera.</title>
        <authorList>
            <person name="Goeker M."/>
        </authorList>
    </citation>
    <scope>NUCLEOTIDE SEQUENCE [LARGE SCALE GENOMIC DNA]</scope>
    <source>
        <strain evidence="3 4">DSM 100673</strain>
    </source>
</reference>
<dbReference type="EMBL" id="PYGJ01000006">
    <property type="protein sequence ID" value="PSL19470.1"/>
    <property type="molecule type" value="Genomic_DNA"/>
</dbReference>
<evidence type="ECO:0000256" key="1">
    <source>
        <dbReference type="SAM" id="Phobius"/>
    </source>
</evidence>
<dbReference type="AlphaFoldDB" id="A0A2P8FCM4"/>
<keyword evidence="1" id="KW-0812">Transmembrane</keyword>